<keyword evidence="8" id="KW-1185">Reference proteome</keyword>
<keyword evidence="2" id="KW-0689">Ribosomal protein</keyword>
<evidence type="ECO:0000313" key="8">
    <source>
        <dbReference type="Proteomes" id="UP000682951"/>
    </source>
</evidence>
<proteinExistence type="inferred from homology"/>
<evidence type="ECO:0000256" key="1">
    <source>
        <dbReference type="ARBA" id="ARBA00008080"/>
    </source>
</evidence>
<keyword evidence="5" id="KW-0732">Signal</keyword>
<accession>A0ABS5HKD8</accession>
<reference evidence="7 8" key="1">
    <citation type="submission" date="2021-04" db="EMBL/GenBank/DDBJ databases">
        <title>Molecular and phenotypic characterization and identification of bacterial isolates recovered from the Anatolian ground squirrels (Spermophilus xanthoprymnus) and which have the potential to form a new species in the Campylobacter genus.</title>
        <authorList>
            <person name="Aydin F."/>
            <person name="Abay S."/>
            <person name="Kayman T."/>
            <person name="Karakaya E."/>
            <person name="Mustak H.K."/>
            <person name="Mustak I.B."/>
            <person name="Bilgin N."/>
            <person name="Duzler A."/>
            <person name="Sahin O."/>
            <person name="Guran O."/>
            <person name="Saticioglu I.B."/>
        </authorList>
    </citation>
    <scope>NUCLEOTIDE SEQUENCE [LARGE SCALE GENOMIC DNA]</scope>
    <source>
        <strain evidence="8">faydin-G24</strain>
    </source>
</reference>
<protein>
    <submittedName>
        <fullName evidence="7">Helix-hairpin-helix domain-containing protein</fullName>
    </submittedName>
</protein>
<comment type="caution">
    <text evidence="7">The sequence shown here is derived from an EMBL/GenBank/DDBJ whole genome shotgun (WGS) entry which is preliminary data.</text>
</comment>
<feature type="domain" description="Helix-hairpin-helix DNA-binding motif class 1" evidence="6">
    <location>
        <begin position="27"/>
        <end position="46"/>
    </location>
</feature>
<dbReference type="SUPFAM" id="SSF47781">
    <property type="entry name" value="RuvA domain 2-like"/>
    <property type="match status" value="1"/>
</dbReference>
<evidence type="ECO:0000313" key="7">
    <source>
        <dbReference type="EMBL" id="MBR8464706.1"/>
    </source>
</evidence>
<feature type="domain" description="Helix-hairpin-helix DNA-binding motif class 1" evidence="6">
    <location>
        <begin position="56"/>
        <end position="75"/>
    </location>
</feature>
<dbReference type="PANTHER" id="PTHR21180">
    <property type="entry name" value="ENDONUCLEASE/EXONUCLEASE/PHOSPHATASE FAMILY DOMAIN-CONTAINING PROTEIN 1"/>
    <property type="match status" value="1"/>
</dbReference>
<evidence type="ECO:0000256" key="2">
    <source>
        <dbReference type="ARBA" id="ARBA00022980"/>
    </source>
</evidence>
<dbReference type="InterPro" id="IPR003583">
    <property type="entry name" value="Hlx-hairpin-Hlx_DNA-bd_motif"/>
</dbReference>
<dbReference type="InterPro" id="IPR001892">
    <property type="entry name" value="Ribosomal_uS13"/>
</dbReference>
<organism evidence="7 8">
    <name type="scientific">Campylobacter anatolicus</name>
    <dbReference type="NCBI Taxonomy" id="2829105"/>
    <lineage>
        <taxon>Bacteria</taxon>
        <taxon>Pseudomonadati</taxon>
        <taxon>Campylobacterota</taxon>
        <taxon>Epsilonproteobacteria</taxon>
        <taxon>Campylobacterales</taxon>
        <taxon>Campylobacteraceae</taxon>
        <taxon>Campylobacter</taxon>
    </lineage>
</organism>
<dbReference type="InterPro" id="IPR010994">
    <property type="entry name" value="RuvA_2-like"/>
</dbReference>
<dbReference type="SMART" id="SM00278">
    <property type="entry name" value="HhH1"/>
    <property type="match status" value="2"/>
</dbReference>
<evidence type="ECO:0000256" key="3">
    <source>
        <dbReference type="ARBA" id="ARBA00023274"/>
    </source>
</evidence>
<evidence type="ECO:0000259" key="6">
    <source>
        <dbReference type="SMART" id="SM00278"/>
    </source>
</evidence>
<feature type="chain" id="PRO_5046036365" evidence="5">
    <location>
        <begin position="18"/>
        <end position="124"/>
    </location>
</feature>
<dbReference type="EMBL" id="JAGSSW010000013">
    <property type="protein sequence ID" value="MBR8464706.1"/>
    <property type="molecule type" value="Genomic_DNA"/>
</dbReference>
<evidence type="ECO:0000256" key="5">
    <source>
        <dbReference type="SAM" id="SignalP"/>
    </source>
</evidence>
<comment type="similarity">
    <text evidence="1">Belongs to the universal ribosomal protein uS13 family.</text>
</comment>
<dbReference type="Gene3D" id="1.10.150.320">
    <property type="entry name" value="Photosystem II 12 kDa extrinsic protein"/>
    <property type="match status" value="1"/>
</dbReference>
<dbReference type="PIRSF" id="PIRSF002134">
    <property type="entry name" value="Ribosomal_S13"/>
    <property type="match status" value="1"/>
</dbReference>
<dbReference type="InterPro" id="IPR004509">
    <property type="entry name" value="Competence_ComEA_HhH"/>
</dbReference>
<sequence>MNKIAISLIATTSLALAAINLNTATKEELMSLDGIGSSKADAIIKYRQSNKFNSIEDIKNVDGIGDKTFNNLKDDIKISGQSSVKQKVSTKSNKVKNKASSKVDEVKSNQKAKEEISKTQSIEK</sequence>
<dbReference type="InterPro" id="IPR051675">
    <property type="entry name" value="Endo/Exo/Phosphatase_dom_1"/>
</dbReference>
<name>A0ABS5HKD8_9BACT</name>
<evidence type="ECO:0000256" key="4">
    <source>
        <dbReference type="SAM" id="MobiDB-lite"/>
    </source>
</evidence>
<feature type="signal peptide" evidence="5">
    <location>
        <begin position="1"/>
        <end position="17"/>
    </location>
</feature>
<dbReference type="PANTHER" id="PTHR21180:SF32">
    <property type="entry name" value="ENDONUCLEASE_EXONUCLEASE_PHOSPHATASE FAMILY DOMAIN-CONTAINING PROTEIN 1"/>
    <property type="match status" value="1"/>
</dbReference>
<dbReference type="Pfam" id="PF12836">
    <property type="entry name" value="HHH_3"/>
    <property type="match status" value="1"/>
</dbReference>
<dbReference type="Proteomes" id="UP000682951">
    <property type="component" value="Unassembled WGS sequence"/>
</dbReference>
<feature type="compositionally biased region" description="Basic and acidic residues" evidence="4">
    <location>
        <begin position="101"/>
        <end position="124"/>
    </location>
</feature>
<dbReference type="NCBIfam" id="TIGR00426">
    <property type="entry name" value="competence protein ComEA helix-hairpin-helix repeat region"/>
    <property type="match status" value="1"/>
</dbReference>
<gene>
    <name evidence="7" type="ORF">KDD93_09050</name>
</gene>
<feature type="region of interest" description="Disordered" evidence="4">
    <location>
        <begin position="87"/>
        <end position="124"/>
    </location>
</feature>
<keyword evidence="3" id="KW-0687">Ribonucleoprotein</keyword>